<dbReference type="GO" id="GO:0000160">
    <property type="term" value="P:phosphorelay signal transduction system"/>
    <property type="evidence" value="ECO:0007669"/>
    <property type="project" value="InterPro"/>
</dbReference>
<dbReference type="InterPro" id="IPR027417">
    <property type="entry name" value="P-loop_NTPase"/>
</dbReference>
<dbReference type="InterPro" id="IPR050595">
    <property type="entry name" value="Bact_response_regulator"/>
</dbReference>
<evidence type="ECO:0000313" key="5">
    <source>
        <dbReference type="Proteomes" id="UP000320496"/>
    </source>
</evidence>
<dbReference type="Proteomes" id="UP000320496">
    <property type="component" value="Chromosome"/>
</dbReference>
<dbReference type="RefSeq" id="WP_197444221.1">
    <property type="nucleotide sequence ID" value="NZ_CP036275.1"/>
</dbReference>
<sequence>MPQVLVVDDTQSARMDVIRALSVAGISAIEIPDARDASAAARHHQPDLILLDVMMPGVNGLGVLQQLRSDPRTSRIPVIVVSALADSNFIDDLMKEGAVACVAKPFGHAELRKTVQAALETEADPDHDRSSDAPGQVTAFIGAKGGVGTTTVAINVAATWADQGSKVSVTELRTATGTLAARLNRRAEWTLGSLLQAGRAGEYEIVNNLLVADECGLELLCGPQRPIPPEQMDPRLITGLVDILAARSRHVVLDLAGENSEANAAALAMSHSVVLVVEQELTSLVAARAVRDLLIEWRIAVPVGVVLVQHTPFTPQLPTQVIQAELECDVIGVIPPAADVLDTAVRAGLPLILSEPQHHAAVACRELSRQLVPIWPGVPGLERTNA</sequence>
<accession>A0A517Z4I6</accession>
<proteinExistence type="predicted"/>
<dbReference type="EMBL" id="CP036275">
    <property type="protein sequence ID" value="QDU37396.1"/>
    <property type="molecule type" value="Genomic_DNA"/>
</dbReference>
<dbReference type="SUPFAM" id="SSF52540">
    <property type="entry name" value="P-loop containing nucleoside triphosphate hydrolases"/>
    <property type="match status" value="1"/>
</dbReference>
<dbReference type="SMART" id="SM00448">
    <property type="entry name" value="REC"/>
    <property type="match status" value="1"/>
</dbReference>
<organism evidence="4 5">
    <name type="scientific">Maioricimonas rarisocia</name>
    <dbReference type="NCBI Taxonomy" id="2528026"/>
    <lineage>
        <taxon>Bacteria</taxon>
        <taxon>Pseudomonadati</taxon>
        <taxon>Planctomycetota</taxon>
        <taxon>Planctomycetia</taxon>
        <taxon>Planctomycetales</taxon>
        <taxon>Planctomycetaceae</taxon>
        <taxon>Maioricimonas</taxon>
    </lineage>
</organism>
<dbReference type="CDD" id="cd00156">
    <property type="entry name" value="REC"/>
    <property type="match status" value="1"/>
</dbReference>
<keyword evidence="5" id="KW-1185">Reference proteome</keyword>
<dbReference type="SUPFAM" id="SSF52172">
    <property type="entry name" value="CheY-like"/>
    <property type="match status" value="1"/>
</dbReference>
<evidence type="ECO:0000256" key="1">
    <source>
        <dbReference type="ARBA" id="ARBA00022553"/>
    </source>
</evidence>
<dbReference type="KEGG" id="mri:Mal4_17070"/>
<feature type="modified residue" description="4-aspartylphosphate" evidence="2">
    <location>
        <position position="52"/>
    </location>
</feature>
<dbReference type="InterPro" id="IPR011006">
    <property type="entry name" value="CheY-like_superfamily"/>
</dbReference>
<dbReference type="AlphaFoldDB" id="A0A517Z4I6"/>
<dbReference type="InterPro" id="IPR001789">
    <property type="entry name" value="Sig_transdc_resp-reg_receiver"/>
</dbReference>
<gene>
    <name evidence="4" type="primary">glnG_1</name>
    <name evidence="4" type="ORF">Mal4_17070</name>
</gene>
<reference evidence="4 5" key="1">
    <citation type="submission" date="2019-02" db="EMBL/GenBank/DDBJ databases">
        <title>Deep-cultivation of Planctomycetes and their phenomic and genomic characterization uncovers novel biology.</title>
        <authorList>
            <person name="Wiegand S."/>
            <person name="Jogler M."/>
            <person name="Boedeker C."/>
            <person name="Pinto D."/>
            <person name="Vollmers J."/>
            <person name="Rivas-Marin E."/>
            <person name="Kohn T."/>
            <person name="Peeters S.H."/>
            <person name="Heuer A."/>
            <person name="Rast P."/>
            <person name="Oberbeckmann S."/>
            <person name="Bunk B."/>
            <person name="Jeske O."/>
            <person name="Meyerdierks A."/>
            <person name="Storesund J.E."/>
            <person name="Kallscheuer N."/>
            <person name="Luecker S."/>
            <person name="Lage O.M."/>
            <person name="Pohl T."/>
            <person name="Merkel B.J."/>
            <person name="Hornburger P."/>
            <person name="Mueller R.-W."/>
            <person name="Bruemmer F."/>
            <person name="Labrenz M."/>
            <person name="Spormann A.M."/>
            <person name="Op den Camp H."/>
            <person name="Overmann J."/>
            <person name="Amann R."/>
            <person name="Jetten M.S.M."/>
            <person name="Mascher T."/>
            <person name="Medema M.H."/>
            <person name="Devos D.P."/>
            <person name="Kaster A.-K."/>
            <person name="Ovreas L."/>
            <person name="Rohde M."/>
            <person name="Galperin M.Y."/>
            <person name="Jogler C."/>
        </authorList>
    </citation>
    <scope>NUCLEOTIDE SEQUENCE [LARGE SCALE GENOMIC DNA]</scope>
    <source>
        <strain evidence="4 5">Mal4</strain>
    </source>
</reference>
<name>A0A517Z4I6_9PLAN</name>
<keyword evidence="1 2" id="KW-0597">Phosphoprotein</keyword>
<protein>
    <submittedName>
        <fullName evidence="4">Nitrogen regulation protein NR(I)</fullName>
    </submittedName>
</protein>
<evidence type="ECO:0000259" key="3">
    <source>
        <dbReference type="PROSITE" id="PS50110"/>
    </source>
</evidence>
<dbReference type="Pfam" id="PF00072">
    <property type="entry name" value="Response_reg"/>
    <property type="match status" value="1"/>
</dbReference>
<dbReference type="Gene3D" id="3.40.50.2300">
    <property type="match status" value="1"/>
</dbReference>
<evidence type="ECO:0000313" key="4">
    <source>
        <dbReference type="EMBL" id="QDU37396.1"/>
    </source>
</evidence>
<dbReference type="Gene3D" id="3.40.50.300">
    <property type="entry name" value="P-loop containing nucleotide triphosphate hydrolases"/>
    <property type="match status" value="1"/>
</dbReference>
<evidence type="ECO:0000256" key="2">
    <source>
        <dbReference type="PROSITE-ProRule" id="PRU00169"/>
    </source>
</evidence>
<dbReference type="PANTHER" id="PTHR44591">
    <property type="entry name" value="STRESS RESPONSE REGULATOR PROTEIN 1"/>
    <property type="match status" value="1"/>
</dbReference>
<dbReference type="PROSITE" id="PS50110">
    <property type="entry name" value="RESPONSE_REGULATORY"/>
    <property type="match status" value="1"/>
</dbReference>
<dbReference type="PANTHER" id="PTHR44591:SF18">
    <property type="entry name" value="REGULATORY PROTEIN"/>
    <property type="match status" value="1"/>
</dbReference>
<feature type="domain" description="Response regulatory" evidence="3">
    <location>
        <begin position="3"/>
        <end position="119"/>
    </location>
</feature>